<feature type="domain" description="DED" evidence="3">
    <location>
        <begin position="89"/>
        <end position="168"/>
    </location>
</feature>
<dbReference type="AlphaFoldDB" id="A0AAU9XI62"/>
<evidence type="ECO:0000313" key="4">
    <source>
        <dbReference type="EMBL" id="CAH3148385.1"/>
    </source>
</evidence>
<dbReference type="PANTHER" id="PTHR48169:SF7">
    <property type="entry name" value="CASPASE 10"/>
    <property type="match status" value="1"/>
</dbReference>
<dbReference type="SMART" id="SM00031">
    <property type="entry name" value="DED"/>
    <property type="match status" value="2"/>
</dbReference>
<protein>
    <recommendedName>
        <fullName evidence="3">DED domain-containing protein</fullName>
    </recommendedName>
</protein>
<dbReference type="Proteomes" id="UP001159428">
    <property type="component" value="Unassembled WGS sequence"/>
</dbReference>
<feature type="coiled-coil region" evidence="2">
    <location>
        <begin position="87"/>
        <end position="139"/>
    </location>
</feature>
<dbReference type="GO" id="GO:0006915">
    <property type="term" value="P:apoptotic process"/>
    <property type="evidence" value="ECO:0007669"/>
    <property type="project" value="UniProtKB-KW"/>
</dbReference>
<accession>A0AAU9XI62</accession>
<feature type="domain" description="DED" evidence="3">
    <location>
        <begin position="5"/>
        <end position="82"/>
    </location>
</feature>
<evidence type="ECO:0000313" key="5">
    <source>
        <dbReference type="Proteomes" id="UP001159428"/>
    </source>
</evidence>
<name>A0AAU9XI62_9CNID</name>
<reference evidence="4 5" key="1">
    <citation type="submission" date="2022-05" db="EMBL/GenBank/DDBJ databases">
        <authorList>
            <consortium name="Genoscope - CEA"/>
            <person name="William W."/>
        </authorList>
    </citation>
    <scope>NUCLEOTIDE SEQUENCE [LARGE SCALE GENOMIC DNA]</scope>
</reference>
<keyword evidence="1" id="KW-0053">Apoptosis</keyword>
<gene>
    <name evidence="4" type="ORF">PMEA_00023853</name>
</gene>
<dbReference type="Pfam" id="PF01335">
    <property type="entry name" value="DED"/>
    <property type="match status" value="2"/>
</dbReference>
<comment type="caution">
    <text evidence="4">The sequence shown here is derived from an EMBL/GenBank/DDBJ whole genome shotgun (WGS) entry which is preliminary data.</text>
</comment>
<dbReference type="SUPFAM" id="SSF47986">
    <property type="entry name" value="DEATH domain"/>
    <property type="match status" value="2"/>
</dbReference>
<proteinExistence type="predicted"/>
<evidence type="ECO:0000256" key="1">
    <source>
        <dbReference type="ARBA" id="ARBA00022703"/>
    </source>
</evidence>
<sequence>MSAIEYSSLLFEVSQRLDELNMLKKLLFMCRKKLPRGSNIENALALFQTLEEQNYLGTDRLKLVKELLEEVGEWSLLEKVKTFEIKRKKYKALLEKARCALDELNDLERLITICKGKISEEREENIQDVQSLLQRLEDEEILGISCLDILKDLLAITEKGDLLQEVEKFEERRNREAKFKSQKGELEAAFLFL</sequence>
<dbReference type="InterPro" id="IPR011029">
    <property type="entry name" value="DEATH-like_dom_sf"/>
</dbReference>
<keyword evidence="5" id="KW-1185">Reference proteome</keyword>
<evidence type="ECO:0000259" key="3">
    <source>
        <dbReference type="PROSITE" id="PS50168"/>
    </source>
</evidence>
<evidence type="ECO:0000256" key="2">
    <source>
        <dbReference type="SAM" id="Coils"/>
    </source>
</evidence>
<dbReference type="GO" id="GO:0042981">
    <property type="term" value="P:regulation of apoptotic process"/>
    <property type="evidence" value="ECO:0007669"/>
    <property type="project" value="InterPro"/>
</dbReference>
<keyword evidence="2" id="KW-0175">Coiled coil</keyword>
<dbReference type="Gene3D" id="1.10.533.10">
    <property type="entry name" value="Death Domain, Fas"/>
    <property type="match status" value="2"/>
</dbReference>
<dbReference type="InterPro" id="IPR001875">
    <property type="entry name" value="DED_dom"/>
</dbReference>
<organism evidence="4 5">
    <name type="scientific">Pocillopora meandrina</name>
    <dbReference type="NCBI Taxonomy" id="46732"/>
    <lineage>
        <taxon>Eukaryota</taxon>
        <taxon>Metazoa</taxon>
        <taxon>Cnidaria</taxon>
        <taxon>Anthozoa</taxon>
        <taxon>Hexacorallia</taxon>
        <taxon>Scleractinia</taxon>
        <taxon>Astrocoeniina</taxon>
        <taxon>Pocilloporidae</taxon>
        <taxon>Pocillopora</taxon>
    </lineage>
</organism>
<dbReference type="EMBL" id="CALNXJ010000044">
    <property type="protein sequence ID" value="CAH3148385.1"/>
    <property type="molecule type" value="Genomic_DNA"/>
</dbReference>
<dbReference type="PROSITE" id="PS50168">
    <property type="entry name" value="DED"/>
    <property type="match status" value="2"/>
</dbReference>
<dbReference type="PANTHER" id="PTHR48169">
    <property type="entry name" value="DED DOMAIN-CONTAINING PROTEIN"/>
    <property type="match status" value="1"/>
</dbReference>